<feature type="region of interest" description="Disordered" evidence="6">
    <location>
        <begin position="170"/>
        <end position="200"/>
    </location>
</feature>
<sequence length="350" mass="38577">MADESHPTHLSPSELGTKDYWETFYARTLSHISSKPNPSSTAPPQQQSPPSHDDEDDDDEEDEIDDDDDPGTSWFSEHNAPDKVLQFLTAEDFPLAPCNTLAPTPSADDAKPSPQQPSILDLGTGNGSMLALLRKRGGFAGVMVGVDYSPRSVELARELQRLKIHSAYLSDSEDDNGDDGDDDDDNDNDNNVPKGSAGVDPDIRFEEWDILHSTDALTDATMSSADRGLDWFPYTQGGFDIVLDKGTFDAVSLSDEVVGSGDTGATTARTVQRRVCETYPGVVRRLVRKGGFVVVTSCNWTEEELIRWFTSLEGEEEKDRLVVWGRVEYPRFRFGGKEGQGVCTVCFQRV</sequence>
<reference evidence="8" key="2">
    <citation type="submission" date="2020-02" db="EMBL/GenBank/DDBJ databases">
        <authorList>
            <person name="Gilchrist C.L.M."/>
            <person name="Chooi Y.-H."/>
        </authorList>
    </citation>
    <scope>NUCLEOTIDE SEQUENCE</scope>
    <source>
        <strain evidence="8">MST-FP2251</strain>
    </source>
</reference>
<dbReference type="EMBL" id="VCAU01000270">
    <property type="protein sequence ID" value="KAF9882600.1"/>
    <property type="molecule type" value="Genomic_DNA"/>
</dbReference>
<comment type="function">
    <text evidence="5">S-adenosyl-L-methionine-dependent protein-lysine N-methyltransferase that mono- and dimethylates elongation factor 1-alpha at 'Lys-316'. May play a role in intracellular transport.</text>
</comment>
<reference evidence="8" key="1">
    <citation type="journal article" date="2019" name="Beilstein J. Org. Chem.">
        <title>Nanangenines: drimane sesquiterpenoids as the dominant metabolite cohort of a novel Australian fungus, Aspergillus nanangensis.</title>
        <authorList>
            <person name="Lacey H.J."/>
            <person name="Gilchrist C.L.M."/>
            <person name="Crombie A."/>
            <person name="Kalaitzis J.A."/>
            <person name="Vuong D."/>
            <person name="Rutledge P.J."/>
            <person name="Turner P."/>
            <person name="Pitt J.I."/>
            <person name="Lacey E."/>
            <person name="Chooi Y.H."/>
            <person name="Piggott A.M."/>
        </authorList>
    </citation>
    <scope>NUCLEOTIDE SEQUENCE</scope>
    <source>
        <strain evidence="8">MST-FP2251</strain>
    </source>
</reference>
<evidence type="ECO:0000313" key="8">
    <source>
        <dbReference type="EMBL" id="KAF9882600.1"/>
    </source>
</evidence>
<dbReference type="SUPFAM" id="SSF53335">
    <property type="entry name" value="S-adenosyl-L-methionine-dependent methyltransferases"/>
    <property type="match status" value="1"/>
</dbReference>
<feature type="region of interest" description="Disordered" evidence="6">
    <location>
        <begin position="31"/>
        <end position="80"/>
    </location>
</feature>
<protein>
    <recommendedName>
        <fullName evidence="5">Protein-lysine N-methyltransferase EFM4</fullName>
        <ecNumber evidence="5">2.1.1.-</ecNumber>
    </recommendedName>
    <alternativeName>
        <fullName evidence="5">Elongation factor methyltransferase 4</fullName>
    </alternativeName>
</protein>
<dbReference type="AlphaFoldDB" id="A0AAD4CA08"/>
<keyword evidence="1 5" id="KW-0963">Cytoplasm</keyword>
<dbReference type="Gene3D" id="3.40.50.150">
    <property type="entry name" value="Vaccinia Virus protein VP39"/>
    <property type="match status" value="1"/>
</dbReference>
<name>A0AAD4CA08_ASPNN</name>
<keyword evidence="5" id="KW-0813">Transport</keyword>
<feature type="compositionally biased region" description="Acidic residues" evidence="6">
    <location>
        <begin position="53"/>
        <end position="70"/>
    </location>
</feature>
<keyword evidence="9" id="KW-1185">Reference proteome</keyword>
<comment type="similarity">
    <text evidence="5">Belongs to the class I-like SAM-binding methyltransferase superfamily. EFM4 family.</text>
</comment>
<dbReference type="InterPro" id="IPR025714">
    <property type="entry name" value="Methyltranfer_dom"/>
</dbReference>
<keyword evidence="4 5" id="KW-0949">S-adenosyl-L-methionine</keyword>
<keyword evidence="2 5" id="KW-0489">Methyltransferase</keyword>
<comment type="caution">
    <text evidence="8">The sequence shown here is derived from an EMBL/GenBank/DDBJ whole genome shotgun (WGS) entry which is preliminary data.</text>
</comment>
<dbReference type="EC" id="2.1.1.-" evidence="5"/>
<dbReference type="GO" id="GO:0032259">
    <property type="term" value="P:methylation"/>
    <property type="evidence" value="ECO:0007669"/>
    <property type="project" value="UniProtKB-KW"/>
</dbReference>
<dbReference type="GO" id="GO:0005737">
    <property type="term" value="C:cytoplasm"/>
    <property type="evidence" value="ECO:0007669"/>
    <property type="project" value="UniProtKB-SubCell"/>
</dbReference>
<feature type="compositionally biased region" description="Low complexity" evidence="6">
    <location>
        <begin position="36"/>
        <end position="50"/>
    </location>
</feature>
<evidence type="ECO:0000259" key="7">
    <source>
        <dbReference type="Pfam" id="PF13847"/>
    </source>
</evidence>
<dbReference type="HAMAP" id="MF_03188">
    <property type="entry name" value="Methyltr_EFM4"/>
    <property type="match status" value="1"/>
</dbReference>
<proteinExistence type="inferred from homology"/>
<dbReference type="PANTHER" id="PTHR12843">
    <property type="entry name" value="PROTEIN-LYSINE N-METHYLTRANSFERASE METTL10"/>
    <property type="match status" value="1"/>
</dbReference>
<dbReference type="InterPro" id="IPR029063">
    <property type="entry name" value="SAM-dependent_MTases_sf"/>
</dbReference>
<gene>
    <name evidence="5" type="primary">EFM4</name>
    <name evidence="8" type="ORF">FE257_006090</name>
</gene>
<dbReference type="InterPro" id="IPR026635">
    <property type="entry name" value="Efm4/METTL10"/>
</dbReference>
<accession>A0AAD4CA08</accession>
<feature type="domain" description="Methyltransferase" evidence="7">
    <location>
        <begin position="118"/>
        <end position="161"/>
    </location>
</feature>
<evidence type="ECO:0000256" key="4">
    <source>
        <dbReference type="ARBA" id="ARBA00022691"/>
    </source>
</evidence>
<organism evidence="8 9">
    <name type="scientific">Aspergillus nanangensis</name>
    <dbReference type="NCBI Taxonomy" id="2582783"/>
    <lineage>
        <taxon>Eukaryota</taxon>
        <taxon>Fungi</taxon>
        <taxon>Dikarya</taxon>
        <taxon>Ascomycota</taxon>
        <taxon>Pezizomycotina</taxon>
        <taxon>Eurotiomycetes</taxon>
        <taxon>Eurotiomycetidae</taxon>
        <taxon>Eurotiales</taxon>
        <taxon>Aspergillaceae</taxon>
        <taxon>Aspergillus</taxon>
        <taxon>Aspergillus subgen. Circumdati</taxon>
    </lineage>
</organism>
<dbReference type="GO" id="GO:0016192">
    <property type="term" value="P:vesicle-mediated transport"/>
    <property type="evidence" value="ECO:0007669"/>
    <property type="project" value="UniProtKB-UniRule"/>
</dbReference>
<dbReference type="Proteomes" id="UP001194746">
    <property type="component" value="Unassembled WGS sequence"/>
</dbReference>
<evidence type="ECO:0000256" key="6">
    <source>
        <dbReference type="SAM" id="MobiDB-lite"/>
    </source>
</evidence>
<dbReference type="PANTHER" id="PTHR12843:SF5">
    <property type="entry name" value="EEF1A LYSINE METHYLTRANSFERASE 2"/>
    <property type="match status" value="1"/>
</dbReference>
<evidence type="ECO:0000313" key="9">
    <source>
        <dbReference type="Proteomes" id="UP001194746"/>
    </source>
</evidence>
<keyword evidence="3 5" id="KW-0808">Transferase</keyword>
<dbReference type="GO" id="GO:0016279">
    <property type="term" value="F:protein-lysine N-methyltransferase activity"/>
    <property type="evidence" value="ECO:0007669"/>
    <property type="project" value="UniProtKB-UniRule"/>
</dbReference>
<feature type="compositionally biased region" description="Acidic residues" evidence="6">
    <location>
        <begin position="171"/>
        <end position="188"/>
    </location>
</feature>
<dbReference type="Pfam" id="PF13847">
    <property type="entry name" value="Methyltransf_31"/>
    <property type="match status" value="1"/>
</dbReference>
<evidence type="ECO:0000256" key="5">
    <source>
        <dbReference type="HAMAP-Rule" id="MF_03188"/>
    </source>
</evidence>
<comment type="subcellular location">
    <subcellularLocation>
        <location evidence="5">Cytoplasm</location>
    </subcellularLocation>
</comment>
<evidence type="ECO:0000256" key="1">
    <source>
        <dbReference type="ARBA" id="ARBA00022490"/>
    </source>
</evidence>
<evidence type="ECO:0000256" key="3">
    <source>
        <dbReference type="ARBA" id="ARBA00022679"/>
    </source>
</evidence>
<dbReference type="CDD" id="cd02440">
    <property type="entry name" value="AdoMet_MTases"/>
    <property type="match status" value="1"/>
</dbReference>
<evidence type="ECO:0000256" key="2">
    <source>
        <dbReference type="ARBA" id="ARBA00022603"/>
    </source>
</evidence>
<feature type="region of interest" description="Disordered" evidence="6">
    <location>
        <begin position="99"/>
        <end position="122"/>
    </location>
</feature>